<dbReference type="GO" id="GO:0016887">
    <property type="term" value="F:ATP hydrolysis activity"/>
    <property type="evidence" value="ECO:0007669"/>
    <property type="project" value="InterPro"/>
</dbReference>
<dbReference type="PANTHER" id="PTHR30572">
    <property type="entry name" value="MEMBRANE COMPONENT OF TRANSPORTER-RELATED"/>
    <property type="match status" value="1"/>
</dbReference>
<feature type="transmembrane region" description="Helical" evidence="15">
    <location>
        <begin position="633"/>
        <end position="655"/>
    </location>
</feature>
<dbReference type="InterPro" id="IPR017911">
    <property type="entry name" value="MacB-like_ATP-bd"/>
</dbReference>
<feature type="domain" description="ABC transporter" evidence="16">
    <location>
        <begin position="24"/>
        <end position="262"/>
    </location>
</feature>
<dbReference type="EMBL" id="FKBS01000007">
    <property type="protein sequence ID" value="SAH95888.1"/>
    <property type="molecule type" value="Genomic_DNA"/>
</dbReference>
<evidence type="ECO:0000256" key="11">
    <source>
        <dbReference type="ARBA" id="ARBA00023251"/>
    </source>
</evidence>
<organism evidence="17 18">
    <name type="scientific">Bordetella ansorpii</name>
    <dbReference type="NCBI Taxonomy" id="288768"/>
    <lineage>
        <taxon>Bacteria</taxon>
        <taxon>Pseudomonadati</taxon>
        <taxon>Pseudomonadota</taxon>
        <taxon>Betaproteobacteria</taxon>
        <taxon>Burkholderiales</taxon>
        <taxon>Alcaligenaceae</taxon>
        <taxon>Bordetella</taxon>
    </lineage>
</organism>
<protein>
    <recommendedName>
        <fullName evidence="13">Pyoverdine export ATP-binding/permease protein PvdT</fullName>
    </recommendedName>
</protein>
<keyword evidence="4" id="KW-0997">Cell inner membrane</keyword>
<keyword evidence="11" id="KW-0046">Antibiotic resistance</keyword>
<dbReference type="FunFam" id="3.40.50.300:FF:000032">
    <property type="entry name" value="Export ABC transporter ATP-binding protein"/>
    <property type="match status" value="1"/>
</dbReference>
<evidence type="ECO:0000256" key="14">
    <source>
        <dbReference type="SAM" id="MobiDB-lite"/>
    </source>
</evidence>
<dbReference type="InterPro" id="IPR003439">
    <property type="entry name" value="ABC_transporter-like_ATP-bd"/>
</dbReference>
<keyword evidence="17" id="KW-0378">Hydrolase</keyword>
<name>A0A157LGJ1_9BORD</name>
<sequence>MVPGRRRCPRRPPRRGADVAEALIRLEGVRREFVSGEQTIAVLKDVNLEIAAGEMVAIVGASGSGKSTLMNILGCLDRPTRGTYRIGGRTTGELSPDELAELRREHFGFIFQRYHLMGDLTARGNVEMPAVYAGRASGPRRERAEALLERLGLGERVDHRPSQLSGGQQQRVSIARALMNGGQVILADEPTGALDTHTGQEVLRILEELNAAGHTVIIVTHDLEVARHARRIIEIRDGDIVADRINDDRRPVTPPPAAEEPPQARARPRWQGAVERTGEALRMALVAMNAHRLRTALTMLGIVIGIAAVVSVVALGEGSRQKILNDISQMGTNTVDVYPGENFGDEKAARIRTLVPADADALARQHFADSVTPQVSTSVSLRYRNVSVNGTVQGVGEQFFRVRGLKLAQGQFFDATAVTRRSQDVVIDENTRNRLFGANVNPIGQVILLGSVPSRVVGVTQKQEALFGAADTLNVYIPYTTALSRVLGQQHLRSITVRVSDDTPTKTAETAIVKLLTQRHGTKDFFVFNTDSVRQTIERTTATMTLLVSMIALISLVVGGIGVMNIMLVSVTERTREIGVRMAVGARRADIMQQFLIEAVLVCLIGGLAGIGLSLGLGVLVSQATGGSFQMVYSVNSMVAAFVCSTLIGVAFGYLPARNAARLDPIESLARE</sequence>
<proteinExistence type="inferred from homology"/>
<dbReference type="PANTHER" id="PTHR30572:SF14">
    <property type="entry name" value="MACROLIDE EXPORT ATP-BINDING_PERMEASE PROTEIN MACB"/>
    <property type="match status" value="1"/>
</dbReference>
<dbReference type="InterPro" id="IPR027417">
    <property type="entry name" value="P-loop_NTPase"/>
</dbReference>
<dbReference type="Pfam" id="PF00005">
    <property type="entry name" value="ABC_tran"/>
    <property type="match status" value="1"/>
</dbReference>
<dbReference type="Pfam" id="PF02687">
    <property type="entry name" value="FtsX"/>
    <property type="match status" value="1"/>
</dbReference>
<keyword evidence="6" id="KW-0547">Nucleotide-binding</keyword>
<dbReference type="GO" id="GO:0005886">
    <property type="term" value="C:plasma membrane"/>
    <property type="evidence" value="ECO:0007669"/>
    <property type="project" value="UniProtKB-SubCell"/>
</dbReference>
<dbReference type="Gene3D" id="3.40.50.300">
    <property type="entry name" value="P-loop containing nucleotide triphosphate hydrolases"/>
    <property type="match status" value="1"/>
</dbReference>
<dbReference type="GO" id="GO:0022857">
    <property type="term" value="F:transmembrane transporter activity"/>
    <property type="evidence" value="ECO:0007669"/>
    <property type="project" value="TreeGrafter"/>
</dbReference>
<evidence type="ECO:0000256" key="10">
    <source>
        <dbReference type="ARBA" id="ARBA00023136"/>
    </source>
</evidence>
<accession>A0A157LGJ1</accession>
<feature type="transmembrane region" description="Helical" evidence="15">
    <location>
        <begin position="546"/>
        <end position="571"/>
    </location>
</feature>
<evidence type="ECO:0000256" key="6">
    <source>
        <dbReference type="ARBA" id="ARBA00022741"/>
    </source>
</evidence>
<evidence type="ECO:0000256" key="9">
    <source>
        <dbReference type="ARBA" id="ARBA00022989"/>
    </source>
</evidence>
<dbReference type="InterPro" id="IPR025857">
    <property type="entry name" value="MacB_PCD"/>
</dbReference>
<dbReference type="CDD" id="cd03255">
    <property type="entry name" value="ABC_MJ0796_LolCDE_FtsE"/>
    <property type="match status" value="1"/>
</dbReference>
<keyword evidence="7" id="KW-0067">ATP-binding</keyword>
<dbReference type="PROSITE" id="PS50893">
    <property type="entry name" value="ABC_TRANSPORTER_2"/>
    <property type="match status" value="1"/>
</dbReference>
<feature type="transmembrane region" description="Helical" evidence="15">
    <location>
        <begin position="595"/>
        <end position="621"/>
    </location>
</feature>
<dbReference type="Proteomes" id="UP000077037">
    <property type="component" value="Unassembled WGS sequence"/>
</dbReference>
<keyword evidence="2" id="KW-0813">Transport</keyword>
<evidence type="ECO:0000256" key="8">
    <source>
        <dbReference type="ARBA" id="ARBA00022967"/>
    </source>
</evidence>
<gene>
    <name evidence="17" type="primary">macB_2</name>
    <name evidence="17" type="ORF">SAMEA1982600_00741</name>
</gene>
<dbReference type="SUPFAM" id="SSF52540">
    <property type="entry name" value="P-loop containing nucleoside triphosphate hydrolases"/>
    <property type="match status" value="1"/>
</dbReference>
<keyword evidence="10 15" id="KW-0472">Membrane</keyword>
<dbReference type="PROSITE" id="PS00211">
    <property type="entry name" value="ABC_TRANSPORTER_1"/>
    <property type="match status" value="1"/>
</dbReference>
<evidence type="ECO:0000256" key="5">
    <source>
        <dbReference type="ARBA" id="ARBA00022692"/>
    </source>
</evidence>
<keyword evidence="8" id="KW-1278">Translocase</keyword>
<comment type="similarity">
    <text evidence="12">Belongs to the ABC transporter superfamily. Macrolide exporter (TC 3.A.1.122) family.</text>
</comment>
<dbReference type="SMART" id="SM00382">
    <property type="entry name" value="AAA"/>
    <property type="match status" value="1"/>
</dbReference>
<dbReference type="InterPro" id="IPR003838">
    <property type="entry name" value="ABC3_permease_C"/>
</dbReference>
<evidence type="ECO:0000259" key="16">
    <source>
        <dbReference type="PROSITE" id="PS50893"/>
    </source>
</evidence>
<evidence type="ECO:0000256" key="12">
    <source>
        <dbReference type="ARBA" id="ARBA00038388"/>
    </source>
</evidence>
<evidence type="ECO:0000256" key="13">
    <source>
        <dbReference type="ARBA" id="ARBA00041199"/>
    </source>
</evidence>
<comment type="subcellular location">
    <subcellularLocation>
        <location evidence="1">Cell inner membrane</location>
        <topology evidence="1">Multi-pass membrane protein</topology>
    </subcellularLocation>
</comment>
<reference evidence="17 18" key="1">
    <citation type="submission" date="2016-03" db="EMBL/GenBank/DDBJ databases">
        <authorList>
            <consortium name="Pathogen Informatics"/>
        </authorList>
    </citation>
    <scope>NUCLEOTIDE SEQUENCE [LARGE SCALE GENOMIC DNA]</scope>
    <source>
        <strain evidence="17 18">NCTC13364</strain>
    </source>
</reference>
<keyword evidence="9 15" id="KW-1133">Transmembrane helix</keyword>
<dbReference type="Pfam" id="PF12704">
    <property type="entry name" value="MacB_PCD"/>
    <property type="match status" value="1"/>
</dbReference>
<evidence type="ECO:0000313" key="18">
    <source>
        <dbReference type="Proteomes" id="UP000077037"/>
    </source>
</evidence>
<keyword evidence="3" id="KW-1003">Cell membrane</keyword>
<feature type="transmembrane region" description="Helical" evidence="15">
    <location>
        <begin position="296"/>
        <end position="316"/>
    </location>
</feature>
<dbReference type="InterPro" id="IPR050250">
    <property type="entry name" value="Macrolide_Exporter_MacB"/>
</dbReference>
<dbReference type="AlphaFoldDB" id="A0A157LGJ1"/>
<dbReference type="InterPro" id="IPR003593">
    <property type="entry name" value="AAA+_ATPase"/>
</dbReference>
<keyword evidence="5 15" id="KW-0812">Transmembrane</keyword>
<evidence type="ECO:0000256" key="7">
    <source>
        <dbReference type="ARBA" id="ARBA00022840"/>
    </source>
</evidence>
<evidence type="ECO:0000256" key="2">
    <source>
        <dbReference type="ARBA" id="ARBA00022448"/>
    </source>
</evidence>
<feature type="region of interest" description="Disordered" evidence="14">
    <location>
        <begin position="246"/>
        <end position="267"/>
    </location>
</feature>
<dbReference type="GO" id="GO:0046677">
    <property type="term" value="P:response to antibiotic"/>
    <property type="evidence" value="ECO:0007669"/>
    <property type="project" value="UniProtKB-KW"/>
</dbReference>
<dbReference type="GO" id="GO:0005524">
    <property type="term" value="F:ATP binding"/>
    <property type="evidence" value="ECO:0007669"/>
    <property type="project" value="UniProtKB-KW"/>
</dbReference>
<evidence type="ECO:0000256" key="3">
    <source>
        <dbReference type="ARBA" id="ARBA00022475"/>
    </source>
</evidence>
<dbReference type="InterPro" id="IPR017871">
    <property type="entry name" value="ABC_transporter-like_CS"/>
</dbReference>
<evidence type="ECO:0000256" key="15">
    <source>
        <dbReference type="SAM" id="Phobius"/>
    </source>
</evidence>
<evidence type="ECO:0000256" key="1">
    <source>
        <dbReference type="ARBA" id="ARBA00004429"/>
    </source>
</evidence>
<dbReference type="GO" id="GO:0098796">
    <property type="term" value="C:membrane protein complex"/>
    <property type="evidence" value="ECO:0007669"/>
    <property type="project" value="UniProtKB-ARBA"/>
</dbReference>
<evidence type="ECO:0000256" key="4">
    <source>
        <dbReference type="ARBA" id="ARBA00022519"/>
    </source>
</evidence>
<evidence type="ECO:0000313" key="17">
    <source>
        <dbReference type="EMBL" id="SAH95888.1"/>
    </source>
</evidence>